<evidence type="ECO:0000256" key="7">
    <source>
        <dbReference type="SAM" id="SignalP"/>
    </source>
</evidence>
<comment type="similarity">
    <text evidence="2">Belongs to the ammonium transporter (TC 2.A.49) family. Rh subfamily.</text>
</comment>
<keyword evidence="9" id="KW-1185">Reference proteome</keyword>
<dbReference type="Proteomes" id="UP000694888">
    <property type="component" value="Unplaced"/>
</dbReference>
<gene>
    <name evidence="10" type="primary">LOC106013797</name>
</gene>
<evidence type="ECO:0000256" key="2">
    <source>
        <dbReference type="ARBA" id="ARBA00011036"/>
    </source>
</evidence>
<evidence type="ECO:0000313" key="9">
    <source>
        <dbReference type="Proteomes" id="UP000694888"/>
    </source>
</evidence>
<evidence type="ECO:0000313" key="10">
    <source>
        <dbReference type="RefSeq" id="XP_035829381.1"/>
    </source>
</evidence>
<dbReference type="GeneID" id="106013797"/>
<organism evidence="9 10">
    <name type="scientific">Aplysia californica</name>
    <name type="common">California sea hare</name>
    <dbReference type="NCBI Taxonomy" id="6500"/>
    <lineage>
        <taxon>Eukaryota</taxon>
        <taxon>Metazoa</taxon>
        <taxon>Spiralia</taxon>
        <taxon>Lophotrochozoa</taxon>
        <taxon>Mollusca</taxon>
        <taxon>Gastropoda</taxon>
        <taxon>Heterobranchia</taxon>
        <taxon>Euthyneura</taxon>
        <taxon>Tectipleura</taxon>
        <taxon>Aplysiida</taxon>
        <taxon>Aplysioidea</taxon>
        <taxon>Aplysiidae</taxon>
        <taxon>Aplysia</taxon>
    </lineage>
</organism>
<evidence type="ECO:0000256" key="4">
    <source>
        <dbReference type="ARBA" id="ARBA00022989"/>
    </source>
</evidence>
<evidence type="ECO:0000256" key="1">
    <source>
        <dbReference type="ARBA" id="ARBA00004141"/>
    </source>
</evidence>
<keyword evidence="3 6" id="KW-0812">Transmembrane</keyword>
<proteinExistence type="inferred from homology"/>
<feature type="transmembrane region" description="Helical" evidence="6">
    <location>
        <begin position="193"/>
        <end position="214"/>
    </location>
</feature>
<dbReference type="InterPro" id="IPR024041">
    <property type="entry name" value="NH4_transpt_AmtB-like_dom"/>
</dbReference>
<accession>A0ABM1W3Y8</accession>
<feature type="transmembrane region" description="Helical" evidence="6">
    <location>
        <begin position="85"/>
        <end position="105"/>
    </location>
</feature>
<dbReference type="PANTHER" id="PTHR11730:SF60">
    <property type="entry name" value="RH50, ISOFORM D"/>
    <property type="match status" value="1"/>
</dbReference>
<sequence length="292" mass="30769">MFAMVGSIFLWLFWPSFNSALAVGDAQHRAVLNTYFALAACCVVTFAVSSLVDKDGKFDMVHVQNATLAGGVAVGTSADMMVEPYGALLIGSVAGLLSVIGYKYITPFLSSRLKIHDTCGVNNLHGMPAVMAGLTGAIMVAMADKETYGYTLYRQFPAMAPNASSPEWKELEGHVSAEPGEGRSAAEQAGYQLLALAVTLAFALVGGLVVGLIIRVGSCLGHPGPVDLFEDTPTWHVPDEEEVMTPIVTSIISGMQRGKAGKFADDSNLPLLVGGAGDVRMTGSPIVRNDRV</sequence>
<dbReference type="Pfam" id="PF00909">
    <property type="entry name" value="Ammonium_transp"/>
    <property type="match status" value="1"/>
</dbReference>
<keyword evidence="4 6" id="KW-1133">Transmembrane helix</keyword>
<dbReference type="PANTHER" id="PTHR11730">
    <property type="entry name" value="AMMONIUM TRANSPORTER"/>
    <property type="match status" value="1"/>
</dbReference>
<evidence type="ECO:0000256" key="5">
    <source>
        <dbReference type="ARBA" id="ARBA00023136"/>
    </source>
</evidence>
<feature type="signal peptide" evidence="7">
    <location>
        <begin position="1"/>
        <end position="22"/>
    </location>
</feature>
<dbReference type="PRINTS" id="PR00342">
    <property type="entry name" value="RHESUSRHD"/>
</dbReference>
<reference evidence="10" key="1">
    <citation type="submission" date="2025-08" db="UniProtKB">
        <authorList>
            <consortium name="RefSeq"/>
        </authorList>
    </citation>
    <scope>IDENTIFICATION</scope>
</reference>
<comment type="subcellular location">
    <subcellularLocation>
        <location evidence="1">Membrane</location>
        <topology evidence="1">Multi-pass membrane protein</topology>
    </subcellularLocation>
</comment>
<dbReference type="RefSeq" id="XP_035829381.1">
    <property type="nucleotide sequence ID" value="XM_035973488.1"/>
</dbReference>
<dbReference type="Gene3D" id="1.10.3430.10">
    <property type="entry name" value="Ammonium transporter AmtB like domains"/>
    <property type="match status" value="1"/>
</dbReference>
<evidence type="ECO:0000256" key="6">
    <source>
        <dbReference type="SAM" id="Phobius"/>
    </source>
</evidence>
<dbReference type="InterPro" id="IPR029020">
    <property type="entry name" value="Ammonium/urea_transptr"/>
</dbReference>
<feature type="domain" description="Ammonium transporter AmtB-like" evidence="8">
    <location>
        <begin position="2"/>
        <end position="214"/>
    </location>
</feature>
<dbReference type="InterPro" id="IPR002229">
    <property type="entry name" value="RhesusRHD"/>
</dbReference>
<name>A0ABM1W3Y8_APLCA</name>
<evidence type="ECO:0000256" key="3">
    <source>
        <dbReference type="ARBA" id="ARBA00022692"/>
    </source>
</evidence>
<feature type="transmembrane region" description="Helical" evidence="6">
    <location>
        <begin position="125"/>
        <end position="143"/>
    </location>
</feature>
<keyword evidence="5 6" id="KW-0472">Membrane</keyword>
<protein>
    <submittedName>
        <fullName evidence="10">Ammonium transporter Rh type B-like</fullName>
    </submittedName>
</protein>
<evidence type="ECO:0000259" key="8">
    <source>
        <dbReference type="Pfam" id="PF00909"/>
    </source>
</evidence>
<feature type="transmembrane region" description="Helical" evidence="6">
    <location>
        <begin position="32"/>
        <end position="52"/>
    </location>
</feature>
<keyword evidence="7" id="KW-0732">Signal</keyword>
<feature type="chain" id="PRO_5047042274" evidence="7">
    <location>
        <begin position="23"/>
        <end position="292"/>
    </location>
</feature>
<dbReference type="SUPFAM" id="SSF111352">
    <property type="entry name" value="Ammonium transporter"/>
    <property type="match status" value="1"/>
</dbReference>